<dbReference type="InterPro" id="IPR050465">
    <property type="entry name" value="UPF0194_transport"/>
</dbReference>
<evidence type="ECO:0000256" key="3">
    <source>
        <dbReference type="ARBA" id="ARBA00023054"/>
    </source>
</evidence>
<dbReference type="OrthoDB" id="140298at2"/>
<protein>
    <submittedName>
        <fullName evidence="7">Efflux transporter, RND family, MFP subunit</fullName>
    </submittedName>
</protein>
<evidence type="ECO:0000313" key="7">
    <source>
        <dbReference type="EMBL" id="ABU57300.1"/>
    </source>
</evidence>
<dbReference type="HOGENOM" id="CLU_018816_14_2_0"/>
<dbReference type="Pfam" id="PF25954">
    <property type="entry name" value="Beta-barrel_RND_2"/>
    <property type="match status" value="1"/>
</dbReference>
<evidence type="ECO:0000256" key="4">
    <source>
        <dbReference type="SAM" id="Coils"/>
    </source>
</evidence>
<keyword evidence="3 4" id="KW-0175">Coiled coil</keyword>
<dbReference type="InterPro" id="IPR006143">
    <property type="entry name" value="RND_pump_MFP"/>
</dbReference>
<dbReference type="Gene3D" id="2.40.50.100">
    <property type="match status" value="1"/>
</dbReference>
<comment type="subcellular location">
    <subcellularLocation>
        <location evidence="1">Cell envelope</location>
    </subcellularLocation>
</comment>
<dbReference type="Gene3D" id="1.10.287.470">
    <property type="entry name" value="Helix hairpin bin"/>
    <property type="match status" value="1"/>
</dbReference>
<dbReference type="eggNOG" id="COG0845">
    <property type="taxonomic scope" value="Bacteria"/>
</dbReference>
<dbReference type="Gene3D" id="2.40.30.170">
    <property type="match status" value="1"/>
</dbReference>
<dbReference type="RefSeq" id="WP_012119730.1">
    <property type="nucleotide sequence ID" value="NC_009767.1"/>
</dbReference>
<dbReference type="PRINTS" id="PR01490">
    <property type="entry name" value="RTXTOXIND"/>
</dbReference>
<name>A7NIK0_ROSCS</name>
<comment type="similarity">
    <text evidence="2">Belongs to the membrane fusion protein (MFP) (TC 8.A.1) family.</text>
</comment>
<feature type="domain" description="CusB-like beta-barrel" evidence="6">
    <location>
        <begin position="455"/>
        <end position="527"/>
    </location>
</feature>
<keyword evidence="8" id="KW-1185">Reference proteome</keyword>
<evidence type="ECO:0000256" key="2">
    <source>
        <dbReference type="ARBA" id="ARBA00009477"/>
    </source>
</evidence>
<dbReference type="STRING" id="383372.Rcas_1203"/>
<accession>A7NIK0</accession>
<keyword evidence="5" id="KW-0472">Membrane</keyword>
<feature type="coiled-coil region" evidence="4">
    <location>
        <begin position="104"/>
        <end position="241"/>
    </location>
</feature>
<evidence type="ECO:0000256" key="5">
    <source>
        <dbReference type="SAM" id="Phobius"/>
    </source>
</evidence>
<feature type="transmembrane region" description="Helical" evidence="5">
    <location>
        <begin position="14"/>
        <end position="35"/>
    </location>
</feature>
<dbReference type="NCBIfam" id="TIGR01730">
    <property type="entry name" value="RND_mfp"/>
    <property type="match status" value="1"/>
</dbReference>
<evidence type="ECO:0000256" key="1">
    <source>
        <dbReference type="ARBA" id="ARBA00004196"/>
    </source>
</evidence>
<dbReference type="PANTHER" id="PTHR32347:SF23">
    <property type="entry name" value="BLL5650 PROTEIN"/>
    <property type="match status" value="1"/>
</dbReference>
<keyword evidence="5" id="KW-0812">Transmembrane</keyword>
<feature type="coiled-coil region" evidence="4">
    <location>
        <begin position="283"/>
        <end position="310"/>
    </location>
</feature>
<dbReference type="InterPro" id="IPR058792">
    <property type="entry name" value="Beta-barrel_RND_2"/>
</dbReference>
<keyword evidence="5" id="KW-1133">Transmembrane helix</keyword>
<proteinExistence type="inferred from homology"/>
<dbReference type="GO" id="GO:0016020">
    <property type="term" value="C:membrane"/>
    <property type="evidence" value="ECO:0007669"/>
    <property type="project" value="InterPro"/>
</dbReference>
<evidence type="ECO:0000259" key="6">
    <source>
        <dbReference type="Pfam" id="PF25954"/>
    </source>
</evidence>
<evidence type="ECO:0000313" key="8">
    <source>
        <dbReference type="Proteomes" id="UP000000263"/>
    </source>
</evidence>
<dbReference type="PROSITE" id="PS51257">
    <property type="entry name" value="PROKAR_LIPOPROTEIN"/>
    <property type="match status" value="1"/>
</dbReference>
<sequence>MTTTPARRWPGRRAIVTAIGLVLIVAACAAGIFLFRGGQPAPARSYALVNPRVDTLIATVNATGQIAPVQTVNLSFAVTGRVAEVLVRPGDVVEKGQPLARLDTRELELRLTQAEAQLAQVQANLDRLLAGPSSAEIAAAEAQLAQAAGQLRQVEGSVTTADMRAAEEQLRQAEARLNQLLNGPRESDVQTAEARIREAELNLERQRAQLSAAKTNAQIQLEQAVNQLTQAQSRYSTAKQNWEYVRETGADPIVRTVADPNRPGQTRPNILNDSQRQQYYDAFVQAEAALRSAENAVAQAQVNYDNARLAEANGVELAEGQLDVARANRDLLFATPEPDVLAAARAQVASARAALDRMRGDQRGGQLEAARAAFEAAKANLERLRADPRPADLAAARAQVDGARAARDLARLTLDEAVLKAPFSGVVAEVNLKVGEAPSPGRPAIVLANLERFYVDVTVDEIDITRVSVGQPVTLTLDALPEVTLAATVETIGPLALPQAAVTSYQVRIGIPNTDPRVRAGMSVGADIVVAERENALLVPRRAVRNDRGRLIVDVVRDPGLCATPPEQRPARPDLEAREVTVGLSNDQAIEILSGLDPQVCVYVEGVDQRFTFFTGPPRAR</sequence>
<dbReference type="KEGG" id="rca:Rcas_1203"/>
<dbReference type="PANTHER" id="PTHR32347">
    <property type="entry name" value="EFFLUX SYSTEM COMPONENT YKNX-RELATED"/>
    <property type="match status" value="1"/>
</dbReference>
<gene>
    <name evidence="7" type="ordered locus">Rcas_1203</name>
</gene>
<feature type="coiled-coil region" evidence="4">
    <location>
        <begin position="341"/>
        <end position="387"/>
    </location>
</feature>
<dbReference type="Gene3D" id="2.40.420.20">
    <property type="match status" value="1"/>
</dbReference>
<dbReference type="EMBL" id="CP000804">
    <property type="protein sequence ID" value="ABU57300.1"/>
    <property type="molecule type" value="Genomic_DNA"/>
</dbReference>
<dbReference type="AlphaFoldDB" id="A7NIK0"/>
<dbReference type="GO" id="GO:0022857">
    <property type="term" value="F:transmembrane transporter activity"/>
    <property type="evidence" value="ECO:0007669"/>
    <property type="project" value="InterPro"/>
</dbReference>
<organism evidence="7 8">
    <name type="scientific">Roseiflexus castenholzii (strain DSM 13941 / HLO8)</name>
    <dbReference type="NCBI Taxonomy" id="383372"/>
    <lineage>
        <taxon>Bacteria</taxon>
        <taxon>Bacillati</taxon>
        <taxon>Chloroflexota</taxon>
        <taxon>Chloroflexia</taxon>
        <taxon>Chloroflexales</taxon>
        <taxon>Roseiflexineae</taxon>
        <taxon>Roseiflexaceae</taxon>
        <taxon>Roseiflexus</taxon>
    </lineage>
</organism>
<reference evidence="7 8" key="1">
    <citation type="submission" date="2007-08" db="EMBL/GenBank/DDBJ databases">
        <title>Complete sequence of Roseiflexus castenholzii DSM 13941.</title>
        <authorList>
            <consortium name="US DOE Joint Genome Institute"/>
            <person name="Copeland A."/>
            <person name="Lucas S."/>
            <person name="Lapidus A."/>
            <person name="Barry K."/>
            <person name="Glavina del Rio T."/>
            <person name="Dalin E."/>
            <person name="Tice H."/>
            <person name="Pitluck S."/>
            <person name="Thompson L.S."/>
            <person name="Brettin T."/>
            <person name="Bruce D."/>
            <person name="Detter J.C."/>
            <person name="Han C."/>
            <person name="Tapia R."/>
            <person name="Schmutz J."/>
            <person name="Larimer F."/>
            <person name="Land M."/>
            <person name="Hauser L."/>
            <person name="Kyrpides N."/>
            <person name="Mikhailova N."/>
            <person name="Bryant D.A."/>
            <person name="Hanada S."/>
            <person name="Tsukatani Y."/>
            <person name="Richardson P."/>
        </authorList>
    </citation>
    <scope>NUCLEOTIDE SEQUENCE [LARGE SCALE GENOMIC DNA]</scope>
    <source>
        <strain evidence="8">DSM 13941 / HLO8</strain>
    </source>
</reference>
<dbReference type="SUPFAM" id="SSF111369">
    <property type="entry name" value="HlyD-like secretion proteins"/>
    <property type="match status" value="2"/>
</dbReference>
<dbReference type="GO" id="GO:0030313">
    <property type="term" value="C:cell envelope"/>
    <property type="evidence" value="ECO:0007669"/>
    <property type="project" value="UniProtKB-SubCell"/>
</dbReference>
<dbReference type="Proteomes" id="UP000000263">
    <property type="component" value="Chromosome"/>
</dbReference>